<feature type="domain" description="Peptidase A1" evidence="4">
    <location>
        <begin position="67"/>
        <end position="427"/>
    </location>
</feature>
<dbReference type="Pfam" id="PF00026">
    <property type="entry name" value="Asp"/>
    <property type="match status" value="1"/>
</dbReference>
<dbReference type="EMBL" id="CDQK01000005">
    <property type="protein sequence ID" value="CEP23933.1"/>
    <property type="molecule type" value="Genomic_DNA"/>
</dbReference>
<dbReference type="Gene3D" id="2.40.70.10">
    <property type="entry name" value="Acid Proteases"/>
    <property type="match status" value="2"/>
</dbReference>
<keyword evidence="2" id="KW-1133">Transmembrane helix</keyword>
<feature type="transmembrane region" description="Helical" evidence="2">
    <location>
        <begin position="547"/>
        <end position="564"/>
    </location>
</feature>
<protein>
    <submittedName>
        <fullName evidence="5">YPS7 protein</fullName>
    </submittedName>
</protein>
<name>A0A0H5C769_CYBJN</name>
<organism evidence="5 6">
    <name type="scientific">Cyberlindnera jadinii (strain ATCC 18201 / CBS 1600 / BCRC 20928 / JCM 3617 / NBRC 0987 / NRRL Y-1542)</name>
    <name type="common">Torula yeast</name>
    <name type="synonym">Candida utilis</name>
    <dbReference type="NCBI Taxonomy" id="983966"/>
    <lineage>
        <taxon>Eukaryota</taxon>
        <taxon>Fungi</taxon>
        <taxon>Dikarya</taxon>
        <taxon>Ascomycota</taxon>
        <taxon>Saccharomycotina</taxon>
        <taxon>Saccharomycetes</taxon>
        <taxon>Phaffomycetales</taxon>
        <taxon>Phaffomycetaceae</taxon>
        <taxon>Cyberlindnera</taxon>
    </lineage>
</organism>
<evidence type="ECO:0000256" key="3">
    <source>
        <dbReference type="SAM" id="SignalP"/>
    </source>
</evidence>
<dbReference type="SUPFAM" id="SSF50630">
    <property type="entry name" value="Acid proteases"/>
    <property type="match status" value="1"/>
</dbReference>
<keyword evidence="2" id="KW-0812">Transmembrane</keyword>
<evidence type="ECO:0000256" key="2">
    <source>
        <dbReference type="SAM" id="Phobius"/>
    </source>
</evidence>
<dbReference type="PROSITE" id="PS51767">
    <property type="entry name" value="PEPTIDASE_A1"/>
    <property type="match status" value="1"/>
</dbReference>
<evidence type="ECO:0000259" key="4">
    <source>
        <dbReference type="PROSITE" id="PS51767"/>
    </source>
</evidence>
<reference evidence="6" key="1">
    <citation type="journal article" date="2015" name="J. Biotechnol.">
        <title>The structure of the Cyberlindnera jadinii genome and its relation to Candida utilis analyzed by the occurrence of single nucleotide polymorphisms.</title>
        <authorList>
            <person name="Rupp O."/>
            <person name="Brinkrolf K."/>
            <person name="Buerth C."/>
            <person name="Kunigo M."/>
            <person name="Schneider J."/>
            <person name="Jaenicke S."/>
            <person name="Goesmann A."/>
            <person name="Puehler A."/>
            <person name="Jaeger K.-E."/>
            <person name="Ernst J.F."/>
        </authorList>
    </citation>
    <scope>NUCLEOTIDE SEQUENCE [LARGE SCALE GENOMIC DNA]</scope>
    <source>
        <strain evidence="6">ATCC 18201 / CBS 1600 / BCRC 20928 / JCM 3617 / NBRC 0987 / NRRL Y-1542</strain>
    </source>
</reference>
<evidence type="ECO:0000313" key="5">
    <source>
        <dbReference type="EMBL" id="CEP23933.1"/>
    </source>
</evidence>
<accession>A0A0H5C769</accession>
<dbReference type="InterPro" id="IPR033121">
    <property type="entry name" value="PEPTIDASE_A1"/>
</dbReference>
<proteinExistence type="predicted"/>
<sequence length="565" mass="60327">MKFLSYLALLCAGSLAQSSSQGSSSGSGSRSSARSSSPSSSSSSVSAANVDSFMTLTMSKSEDSIVWHIQAEVGEQLQSLRVDIAQPNLWVLDSDSFPSCSDEPELTSTTFSESSSATTLTYTVTCQDSGAYDPSLSNRSTDLGLYYNPVLIDYVSFNGTLFSDYVDILDISGEDNEYLNDGTLSLSEMEFFSVNDSNVVVGALGLGGVGDSNYKPSILSTLKDLGLIESLSYSMATVTNTTGHIVFGAVDQSLYTGVLVQYDNLPYAYTGAEVAYQYPIVPLSQVSVSNDKGSSVIVSNGTVLPVLLDSRTPFLVLPYSYVVALSVQLNAFYSESSESWFVRCAISSVNAAVSFEFGNLTIDVSVDQLIKPLYDSNGTSVKFEDGSDACVLRVFPDDSYGYSVLGTPVLNSMFIAVDNEGNKIAMAQAYNEEYQQRNARLLSSILGETVSSQSVDSTYTLDANASVIRSGYIPFAVTNNITDTDLTLSYNTIITESVFEQTAVYTSGLIYTGRQLNSTTEDVPTSTDAESSSVAGALGNHDLQNRGVILGMIGTTFVLVLGAFI</sequence>
<dbReference type="InterPro" id="IPR021109">
    <property type="entry name" value="Peptidase_aspartic_dom_sf"/>
</dbReference>
<evidence type="ECO:0000313" key="6">
    <source>
        <dbReference type="Proteomes" id="UP000038830"/>
    </source>
</evidence>
<dbReference type="Proteomes" id="UP000038830">
    <property type="component" value="Unassembled WGS sequence"/>
</dbReference>
<feature type="signal peptide" evidence="3">
    <location>
        <begin position="1"/>
        <end position="16"/>
    </location>
</feature>
<dbReference type="AlphaFoldDB" id="A0A0H5C769"/>
<keyword evidence="2" id="KW-0472">Membrane</keyword>
<evidence type="ECO:0000256" key="1">
    <source>
        <dbReference type="SAM" id="MobiDB-lite"/>
    </source>
</evidence>
<feature type="chain" id="PRO_5005216571" evidence="3">
    <location>
        <begin position="17"/>
        <end position="565"/>
    </location>
</feature>
<feature type="region of interest" description="Disordered" evidence="1">
    <location>
        <begin position="17"/>
        <end position="45"/>
    </location>
</feature>
<gene>
    <name evidence="5" type="primary">YPS7</name>
    <name evidence="5" type="ORF">BN1211_4634</name>
</gene>
<keyword evidence="3" id="KW-0732">Signal</keyword>